<feature type="non-terminal residue" evidence="2">
    <location>
        <position position="138"/>
    </location>
</feature>
<proteinExistence type="predicted"/>
<evidence type="ECO:0000256" key="1">
    <source>
        <dbReference type="SAM" id="SignalP"/>
    </source>
</evidence>
<organism evidence="2 3">
    <name type="scientific">Trichoderma arundinaceum</name>
    <dbReference type="NCBI Taxonomy" id="490622"/>
    <lineage>
        <taxon>Eukaryota</taxon>
        <taxon>Fungi</taxon>
        <taxon>Dikarya</taxon>
        <taxon>Ascomycota</taxon>
        <taxon>Pezizomycotina</taxon>
        <taxon>Sordariomycetes</taxon>
        <taxon>Hypocreomycetidae</taxon>
        <taxon>Hypocreales</taxon>
        <taxon>Hypocreaceae</taxon>
        <taxon>Trichoderma</taxon>
    </lineage>
</organism>
<feature type="chain" id="PRO_5017449230" evidence="1">
    <location>
        <begin position="21"/>
        <end position="138"/>
    </location>
</feature>
<dbReference type="AlphaFoldDB" id="A0A395N6W0"/>
<feature type="signal peptide" evidence="1">
    <location>
        <begin position="1"/>
        <end position="20"/>
    </location>
</feature>
<dbReference type="EMBL" id="PXOA01001154">
    <property type="protein sequence ID" value="RFU71856.1"/>
    <property type="molecule type" value="Genomic_DNA"/>
</dbReference>
<evidence type="ECO:0000313" key="3">
    <source>
        <dbReference type="Proteomes" id="UP000266272"/>
    </source>
</evidence>
<reference evidence="2 3" key="1">
    <citation type="journal article" date="2018" name="PLoS Pathog.">
        <title>Evolution of structural diversity of trichothecenes, a family of toxins produced by plant pathogenic and entomopathogenic fungi.</title>
        <authorList>
            <person name="Proctor R.H."/>
            <person name="McCormick S.P."/>
            <person name="Kim H.S."/>
            <person name="Cardoza R.E."/>
            <person name="Stanley A.M."/>
            <person name="Lindo L."/>
            <person name="Kelly A."/>
            <person name="Brown D.W."/>
            <person name="Lee T."/>
            <person name="Vaughan M.M."/>
            <person name="Alexander N.J."/>
            <person name="Busman M."/>
            <person name="Gutierrez S."/>
        </authorList>
    </citation>
    <scope>NUCLEOTIDE SEQUENCE [LARGE SCALE GENOMIC DNA]</scope>
    <source>
        <strain evidence="2 3">IBT 40837</strain>
    </source>
</reference>
<accession>A0A395N6W0</accession>
<gene>
    <name evidence="2" type="ORF">TARUN_10406</name>
</gene>
<name>A0A395N6W0_TRIAR</name>
<comment type="caution">
    <text evidence="2">The sequence shown here is derived from an EMBL/GenBank/DDBJ whole genome shotgun (WGS) entry which is preliminary data.</text>
</comment>
<keyword evidence="3" id="KW-1185">Reference proteome</keyword>
<dbReference type="Proteomes" id="UP000266272">
    <property type="component" value="Unassembled WGS sequence"/>
</dbReference>
<sequence length="138" mass="14653">MRSTLVTSLAISLLAGATQTAAWTARVGDFFQVEPINGDQGCVPAAKVFNGNEAEGKITLHQNIDGCPAPDLRFCNRWGGCPRTFNFLSVNAPFAITVQGDNGDGTIRVQGAALNGGSQVVNCRKDPRDEAVNGDQFR</sequence>
<evidence type="ECO:0000313" key="2">
    <source>
        <dbReference type="EMBL" id="RFU71856.1"/>
    </source>
</evidence>
<keyword evidence="1" id="KW-0732">Signal</keyword>
<protein>
    <submittedName>
        <fullName evidence="2">Uncharacterized protein</fullName>
    </submittedName>
</protein>